<dbReference type="RefSeq" id="WP_090196472.1">
    <property type="nucleotide sequence ID" value="NZ_LT629785.1"/>
</dbReference>
<sequence>MSALPPVTDTRLLGAASSLATARSQRQPGPQVSQSYALASLDEAYQVQAAGMQQALAQGRRLSGVKAGLTSAARRAALKVEEPLYGWLFADTACRSGDIIAWERLLQPKVEIELALLLALDLPSGTITREQLLSSIDAVVPALEINDSAVADWQLTLLDAVSDNLSAGLYVLGDQPLPLAQLQGQALRGTLLCNGQPLQAGVAIVLKDVLSTALWLAQKMAALGQPLRAGDVLLTGALAPIAEITRGDQLCFEVAGLGEVTCSFT</sequence>
<dbReference type="SUPFAM" id="SSF56529">
    <property type="entry name" value="FAH"/>
    <property type="match status" value="1"/>
</dbReference>
<dbReference type="AlphaFoldDB" id="A0A1H2H5D5"/>
<accession>A0A1H2H5D5</accession>
<feature type="domain" description="Fumarylacetoacetase-like C-terminal" evidence="4">
    <location>
        <begin position="79"/>
        <end position="262"/>
    </location>
</feature>
<dbReference type="GO" id="GO:0005737">
    <property type="term" value="C:cytoplasm"/>
    <property type="evidence" value="ECO:0007669"/>
    <property type="project" value="TreeGrafter"/>
</dbReference>
<keyword evidence="2" id="KW-0058">Aromatic hydrocarbons catabolism</keyword>
<dbReference type="Pfam" id="PF01557">
    <property type="entry name" value="FAA_hydrolase"/>
    <property type="match status" value="1"/>
</dbReference>
<name>A0A1H2H5D5_9PSED</name>
<reference evidence="6" key="1">
    <citation type="submission" date="2016-10" db="EMBL/GenBank/DDBJ databases">
        <authorList>
            <person name="Varghese N."/>
            <person name="Submissions S."/>
        </authorList>
    </citation>
    <scope>NUCLEOTIDE SEQUENCE [LARGE SCALE GENOMIC DNA]</scope>
    <source>
        <strain evidence="6">DSM 17875</strain>
    </source>
</reference>
<protein>
    <submittedName>
        <fullName evidence="5">2-keto-4-pentenoate hydratase</fullName>
    </submittedName>
</protein>
<dbReference type="PANTHER" id="PTHR30143:SF0">
    <property type="entry name" value="2-KETO-4-PENTENOATE HYDRATASE"/>
    <property type="match status" value="1"/>
</dbReference>
<keyword evidence="3" id="KW-0456">Lyase</keyword>
<evidence type="ECO:0000256" key="2">
    <source>
        <dbReference type="ARBA" id="ARBA00022797"/>
    </source>
</evidence>
<dbReference type="Proteomes" id="UP000243232">
    <property type="component" value="Chromosome I"/>
</dbReference>
<gene>
    <name evidence="5" type="ORF">SAMN05216296_2769</name>
</gene>
<proteinExistence type="inferred from homology"/>
<evidence type="ECO:0000256" key="3">
    <source>
        <dbReference type="ARBA" id="ARBA00023239"/>
    </source>
</evidence>
<dbReference type="InterPro" id="IPR036663">
    <property type="entry name" value="Fumarylacetoacetase_C_sf"/>
</dbReference>
<keyword evidence="6" id="KW-1185">Reference proteome</keyword>
<evidence type="ECO:0000256" key="1">
    <source>
        <dbReference type="ARBA" id="ARBA00010715"/>
    </source>
</evidence>
<organism evidence="5 6">
    <name type="scientific">Pseudomonas pohangensis</name>
    <dbReference type="NCBI Taxonomy" id="364197"/>
    <lineage>
        <taxon>Bacteria</taxon>
        <taxon>Pseudomonadati</taxon>
        <taxon>Pseudomonadota</taxon>
        <taxon>Gammaproteobacteria</taxon>
        <taxon>Pseudomonadales</taxon>
        <taxon>Pseudomonadaceae</taxon>
        <taxon>Pseudomonas</taxon>
    </lineage>
</organism>
<evidence type="ECO:0000313" key="6">
    <source>
        <dbReference type="Proteomes" id="UP000243232"/>
    </source>
</evidence>
<dbReference type="EMBL" id="LT629785">
    <property type="protein sequence ID" value="SDU27081.1"/>
    <property type="molecule type" value="Genomic_DNA"/>
</dbReference>
<dbReference type="STRING" id="364197.SAMN05216296_2769"/>
<dbReference type="OrthoDB" id="9792137at2"/>
<dbReference type="InterPro" id="IPR011234">
    <property type="entry name" value="Fumarylacetoacetase-like_C"/>
</dbReference>
<dbReference type="GO" id="GO:0008684">
    <property type="term" value="F:2-oxopent-4-enoate hydratase activity"/>
    <property type="evidence" value="ECO:0007669"/>
    <property type="project" value="TreeGrafter"/>
</dbReference>
<evidence type="ECO:0000313" key="5">
    <source>
        <dbReference type="EMBL" id="SDU27081.1"/>
    </source>
</evidence>
<comment type="similarity">
    <text evidence="1">Belongs to the hydratase/decarboxylase family.</text>
</comment>
<evidence type="ECO:0000259" key="4">
    <source>
        <dbReference type="Pfam" id="PF01557"/>
    </source>
</evidence>
<dbReference type="InterPro" id="IPR050772">
    <property type="entry name" value="Hydratase-Decarb/MhpD_sf"/>
</dbReference>
<dbReference type="PANTHER" id="PTHR30143">
    <property type="entry name" value="ACID HYDRATASE"/>
    <property type="match status" value="1"/>
</dbReference>
<dbReference type="Gene3D" id="3.90.850.10">
    <property type="entry name" value="Fumarylacetoacetase-like, C-terminal domain"/>
    <property type="match status" value="1"/>
</dbReference>